<reference evidence="1" key="1">
    <citation type="submission" date="2022-09" db="EMBL/GenBank/DDBJ databases">
        <title>Diversity of Dellaglioa algida.</title>
        <authorList>
            <person name="Matthias E."/>
            <person name="Werum V."/>
        </authorList>
    </citation>
    <scope>NUCLEOTIDE SEQUENCE</scope>
    <source>
        <strain evidence="1">TMW 2.2523</strain>
    </source>
</reference>
<dbReference type="Proteomes" id="UP001081467">
    <property type="component" value="Unassembled WGS sequence"/>
</dbReference>
<comment type="caution">
    <text evidence="1">The sequence shown here is derived from an EMBL/GenBank/DDBJ whole genome shotgun (WGS) entry which is preliminary data.</text>
</comment>
<accession>A0ABT4JMJ4</accession>
<name>A0ABT4JMJ4_9LACO</name>
<dbReference type="EMBL" id="JANXLI010000003">
    <property type="protein sequence ID" value="MCZ2491543.1"/>
    <property type="molecule type" value="Genomic_DNA"/>
</dbReference>
<protein>
    <submittedName>
        <fullName evidence="1">Uncharacterized protein</fullName>
    </submittedName>
</protein>
<proteinExistence type="predicted"/>
<organism evidence="1 2">
    <name type="scientific">Dellaglioa carnosa</name>
    <dbReference type="NCBI Taxonomy" id="2995136"/>
    <lineage>
        <taxon>Bacteria</taxon>
        <taxon>Bacillati</taxon>
        <taxon>Bacillota</taxon>
        <taxon>Bacilli</taxon>
        <taxon>Lactobacillales</taxon>
        <taxon>Lactobacillaceae</taxon>
        <taxon>Dellaglioa</taxon>
    </lineage>
</organism>
<dbReference type="RefSeq" id="WP_269023998.1">
    <property type="nucleotide sequence ID" value="NZ_JANXKW010000003.1"/>
</dbReference>
<keyword evidence="2" id="KW-1185">Reference proteome</keyword>
<evidence type="ECO:0000313" key="1">
    <source>
        <dbReference type="EMBL" id="MCZ2491543.1"/>
    </source>
</evidence>
<evidence type="ECO:0000313" key="2">
    <source>
        <dbReference type="Proteomes" id="UP001081467"/>
    </source>
</evidence>
<gene>
    <name evidence="1" type="ORF">N0K80_05155</name>
</gene>
<sequence length="49" mass="5633">MSINNGIRDLLDIQDKNILFCKNAVTTVTYHQRKIKKVDAVLTYIPILT</sequence>